<dbReference type="RefSeq" id="WP_319688549.1">
    <property type="nucleotide sequence ID" value="NZ_JARAWN010000004.1"/>
</dbReference>
<dbReference type="EMBL" id="JARAWN010000004">
    <property type="protein sequence ID" value="MDX3128452.1"/>
    <property type="molecule type" value="Genomic_DNA"/>
</dbReference>
<gene>
    <name evidence="2" type="ORF">PV367_01235</name>
</gene>
<sequence length="148" mass="15798">MTVTRRYEARSGPGEPHPTPVAAVNSVLTRAFGQLPEAVRAEAPLYVLCGDYSRFAAHRFAARCHDSRRLRPSDSIALEAAELIRPCTEATGHRGACYLIDGDAAWDTLAAALASEPGPAVECRITVIDDTPAQPGWLVSATVRGEAV</sequence>
<dbReference type="AlphaFoldDB" id="A0AAJ2PJG4"/>
<evidence type="ECO:0000313" key="3">
    <source>
        <dbReference type="Proteomes" id="UP001273589"/>
    </source>
</evidence>
<feature type="region of interest" description="Disordered" evidence="1">
    <location>
        <begin position="1"/>
        <end position="21"/>
    </location>
</feature>
<dbReference type="Proteomes" id="UP001273589">
    <property type="component" value="Unassembled WGS sequence"/>
</dbReference>
<reference evidence="2" key="1">
    <citation type="journal article" date="2023" name="Microb. Genom.">
        <title>Mesoterricola silvestris gen. nov., sp. nov., Mesoterricola sediminis sp. nov., Geothrix oryzae sp. nov., Geothrix edaphica sp. nov., Geothrix rubra sp. nov., and Geothrix limicola sp. nov., six novel members of Acidobacteriota isolated from soils.</title>
        <authorList>
            <person name="Weisberg A.J."/>
            <person name="Pearce E."/>
            <person name="Kramer C.G."/>
            <person name="Chang J.H."/>
            <person name="Clarke C.R."/>
        </authorList>
    </citation>
    <scope>NUCLEOTIDE SEQUENCE</scope>
    <source>
        <strain evidence="2">ND06-05F</strain>
    </source>
</reference>
<evidence type="ECO:0000313" key="2">
    <source>
        <dbReference type="EMBL" id="MDX3128452.1"/>
    </source>
</evidence>
<name>A0AAJ2PJG4_9ACTN</name>
<organism evidence="2 3">
    <name type="scientific">Streptomyces europaeiscabiei</name>
    <dbReference type="NCBI Taxonomy" id="146819"/>
    <lineage>
        <taxon>Bacteria</taxon>
        <taxon>Bacillati</taxon>
        <taxon>Actinomycetota</taxon>
        <taxon>Actinomycetes</taxon>
        <taxon>Kitasatosporales</taxon>
        <taxon>Streptomycetaceae</taxon>
        <taxon>Streptomyces</taxon>
    </lineage>
</organism>
<comment type="caution">
    <text evidence="2">The sequence shown here is derived from an EMBL/GenBank/DDBJ whole genome shotgun (WGS) entry which is preliminary data.</text>
</comment>
<accession>A0AAJ2PJG4</accession>
<evidence type="ECO:0000256" key="1">
    <source>
        <dbReference type="SAM" id="MobiDB-lite"/>
    </source>
</evidence>
<proteinExistence type="predicted"/>
<protein>
    <submittedName>
        <fullName evidence="2">Uncharacterized protein</fullName>
    </submittedName>
</protein>